<accession>A0AA38MMJ0</accession>
<dbReference type="InterPro" id="IPR036273">
    <property type="entry name" value="CRAL/TRIO_N_dom_sf"/>
</dbReference>
<proteinExistence type="predicted"/>
<dbReference type="Proteomes" id="UP001168821">
    <property type="component" value="Unassembled WGS sequence"/>
</dbReference>
<comment type="caution">
    <text evidence="2">The sequence shown here is derived from an EMBL/GenBank/DDBJ whole genome shotgun (WGS) entry which is preliminary data.</text>
</comment>
<dbReference type="AlphaFoldDB" id="A0AA38MMJ0"/>
<sequence length="309" mass="36388">MGSRHLLEVDEDVLELIVKLLNYSSIDSFNEDVRKVKEWIMKQPHFPEVMAHKKIQNFLILNKGSVEKSKEKIENYYTVRSRLPEIFDNIHPKLSYMENVKASVFFVPLPKLTKEHYRVFFYKIRDAQLAEKVDNVNFVRLLVNIQEIRMAEDVTYGDVFIFDGKDTTLRLMLKATPMIIYRTLIVIYKQVFSNRLKAVYIINAPPYTEKLVAVLKSILKPKLLARIHFCGNSDVLFEKIGKDVLPICYGGKEKSLEELQEMLHEKFKQREDYFTQLDRLRIDQALKPQRVKNDTMFGFPGNFKKLEID</sequence>
<feature type="domain" description="CRAL-TRIO" evidence="1">
    <location>
        <begin position="93"/>
        <end position="257"/>
    </location>
</feature>
<reference evidence="2" key="1">
    <citation type="journal article" date="2023" name="G3 (Bethesda)">
        <title>Whole genome assemblies of Zophobas morio and Tenebrio molitor.</title>
        <authorList>
            <person name="Kaur S."/>
            <person name="Stinson S.A."/>
            <person name="diCenzo G.C."/>
        </authorList>
    </citation>
    <scope>NUCLEOTIDE SEQUENCE</scope>
    <source>
        <strain evidence="2">QUZm001</strain>
    </source>
</reference>
<protein>
    <recommendedName>
        <fullName evidence="1">CRAL-TRIO domain-containing protein</fullName>
    </recommendedName>
</protein>
<dbReference type="PANTHER" id="PTHR10174">
    <property type="entry name" value="ALPHA-TOCOPHEROL TRANSFER PROTEIN-RELATED"/>
    <property type="match status" value="1"/>
</dbReference>
<organism evidence="2 3">
    <name type="scientific">Zophobas morio</name>
    <dbReference type="NCBI Taxonomy" id="2755281"/>
    <lineage>
        <taxon>Eukaryota</taxon>
        <taxon>Metazoa</taxon>
        <taxon>Ecdysozoa</taxon>
        <taxon>Arthropoda</taxon>
        <taxon>Hexapoda</taxon>
        <taxon>Insecta</taxon>
        <taxon>Pterygota</taxon>
        <taxon>Neoptera</taxon>
        <taxon>Endopterygota</taxon>
        <taxon>Coleoptera</taxon>
        <taxon>Polyphaga</taxon>
        <taxon>Cucujiformia</taxon>
        <taxon>Tenebrionidae</taxon>
        <taxon>Zophobas</taxon>
    </lineage>
</organism>
<dbReference type="GO" id="GO:0016020">
    <property type="term" value="C:membrane"/>
    <property type="evidence" value="ECO:0007669"/>
    <property type="project" value="TreeGrafter"/>
</dbReference>
<dbReference type="PROSITE" id="PS50191">
    <property type="entry name" value="CRAL_TRIO"/>
    <property type="match status" value="1"/>
</dbReference>
<evidence type="ECO:0000313" key="3">
    <source>
        <dbReference type="Proteomes" id="UP001168821"/>
    </source>
</evidence>
<keyword evidence="3" id="KW-1185">Reference proteome</keyword>
<dbReference type="InterPro" id="IPR036865">
    <property type="entry name" value="CRAL-TRIO_dom_sf"/>
</dbReference>
<gene>
    <name evidence="2" type="ORF">Zmor_005785</name>
</gene>
<evidence type="ECO:0000313" key="2">
    <source>
        <dbReference type="EMBL" id="KAJ3661388.1"/>
    </source>
</evidence>
<dbReference type="SUPFAM" id="SSF46938">
    <property type="entry name" value="CRAL/TRIO N-terminal domain"/>
    <property type="match status" value="1"/>
</dbReference>
<dbReference type="SMART" id="SM00516">
    <property type="entry name" value="SEC14"/>
    <property type="match status" value="1"/>
</dbReference>
<dbReference type="Gene3D" id="3.40.525.10">
    <property type="entry name" value="CRAL-TRIO lipid binding domain"/>
    <property type="match status" value="1"/>
</dbReference>
<dbReference type="CDD" id="cd00170">
    <property type="entry name" value="SEC14"/>
    <property type="match status" value="1"/>
</dbReference>
<dbReference type="SUPFAM" id="SSF52087">
    <property type="entry name" value="CRAL/TRIO domain"/>
    <property type="match status" value="1"/>
</dbReference>
<dbReference type="EMBL" id="JALNTZ010000002">
    <property type="protein sequence ID" value="KAJ3661388.1"/>
    <property type="molecule type" value="Genomic_DNA"/>
</dbReference>
<dbReference type="Pfam" id="PF00650">
    <property type="entry name" value="CRAL_TRIO"/>
    <property type="match status" value="1"/>
</dbReference>
<dbReference type="GO" id="GO:1902936">
    <property type="term" value="F:phosphatidylinositol bisphosphate binding"/>
    <property type="evidence" value="ECO:0007669"/>
    <property type="project" value="TreeGrafter"/>
</dbReference>
<evidence type="ECO:0000259" key="1">
    <source>
        <dbReference type="PROSITE" id="PS50191"/>
    </source>
</evidence>
<dbReference type="PANTHER" id="PTHR10174:SF222">
    <property type="entry name" value="GH10083P-RELATED"/>
    <property type="match status" value="1"/>
</dbReference>
<name>A0AA38MMJ0_9CUCU</name>
<dbReference type="InterPro" id="IPR001251">
    <property type="entry name" value="CRAL-TRIO_dom"/>
</dbReference>